<feature type="compositionally biased region" description="Polar residues" evidence="1">
    <location>
        <begin position="268"/>
        <end position="277"/>
    </location>
</feature>
<evidence type="ECO:0000256" key="1">
    <source>
        <dbReference type="SAM" id="MobiDB-lite"/>
    </source>
</evidence>
<dbReference type="AlphaFoldDB" id="A0A914PFT8"/>
<feature type="compositionally biased region" description="Low complexity" evidence="1">
    <location>
        <begin position="372"/>
        <end position="409"/>
    </location>
</feature>
<evidence type="ECO:0000313" key="3">
    <source>
        <dbReference type="WBParaSite" id="PDA_v2.g17124.t1"/>
    </source>
</evidence>
<organism evidence="2 3">
    <name type="scientific">Panagrolaimus davidi</name>
    <dbReference type="NCBI Taxonomy" id="227884"/>
    <lineage>
        <taxon>Eukaryota</taxon>
        <taxon>Metazoa</taxon>
        <taxon>Ecdysozoa</taxon>
        <taxon>Nematoda</taxon>
        <taxon>Chromadorea</taxon>
        <taxon>Rhabditida</taxon>
        <taxon>Tylenchina</taxon>
        <taxon>Panagrolaimomorpha</taxon>
        <taxon>Panagrolaimoidea</taxon>
        <taxon>Panagrolaimidae</taxon>
        <taxon>Panagrolaimus</taxon>
    </lineage>
</organism>
<feature type="compositionally biased region" description="Low complexity" evidence="1">
    <location>
        <begin position="343"/>
        <end position="361"/>
    </location>
</feature>
<protein>
    <submittedName>
        <fullName evidence="3">Uncharacterized protein</fullName>
    </submittedName>
</protein>
<name>A0A914PFT8_9BILA</name>
<feature type="region of interest" description="Disordered" evidence="1">
    <location>
        <begin position="245"/>
        <end position="482"/>
    </location>
</feature>
<feature type="compositionally biased region" description="Low complexity" evidence="1">
    <location>
        <begin position="419"/>
        <end position="428"/>
    </location>
</feature>
<feature type="compositionally biased region" description="Low complexity" evidence="1">
    <location>
        <begin position="297"/>
        <end position="307"/>
    </location>
</feature>
<sequence>MINIMQQHLNYKIGSDQSSSNAVRIPTAVAGPLGANINRDYPPIQFVRSNLVPPHMQQRGILPNLGSSTLSLSLQQHPMSEPAAKGKKLQVFKFSVINASINWKSRKRCNYFMKDGKAAHRCPEYKARGKKLEEVIEKIGDFRDNCDHFIPAWKEAVSFSESTIPKGYLRRNAKKFRMARPFYNQKRNEFNDLMREKPKQIQAKKYAENINFIHHLETFHGYDANDLICEPNALDSMLLPSPNVDRFSQDSERNFSRQTLPPFHPTKFESQLPSSRQLMLPPPHSRNGAPDRPQPSRPSSSRPPTQSYRELPNPSRSYSNQQQQQQMPPPSFHRHHSEQQPLSSNQQQRHQPSRSNPRPQQQMPPPLHSNYRPQNIPPSRSSSRSQNIPSSYSNSSSQRPQQSYSNYRQLTLPPPVPRPSSSRQQPPREVVLFESKSPAPSKRYNGPEISQISTSSSRRRPFQPLNHNGSNSFTGKFLKNLQ</sequence>
<feature type="compositionally biased region" description="Polar residues" evidence="1">
    <location>
        <begin position="465"/>
        <end position="474"/>
    </location>
</feature>
<keyword evidence="2" id="KW-1185">Reference proteome</keyword>
<dbReference type="WBParaSite" id="PDA_v2.g17124.t1">
    <property type="protein sequence ID" value="PDA_v2.g17124.t1"/>
    <property type="gene ID" value="PDA_v2.g17124"/>
</dbReference>
<dbReference type="Proteomes" id="UP000887578">
    <property type="component" value="Unplaced"/>
</dbReference>
<reference evidence="3" key="1">
    <citation type="submission" date="2022-11" db="UniProtKB">
        <authorList>
            <consortium name="WormBaseParasite"/>
        </authorList>
    </citation>
    <scope>IDENTIFICATION</scope>
</reference>
<proteinExistence type="predicted"/>
<evidence type="ECO:0000313" key="2">
    <source>
        <dbReference type="Proteomes" id="UP000887578"/>
    </source>
</evidence>
<accession>A0A914PFT8</accession>